<evidence type="ECO:0000256" key="1">
    <source>
        <dbReference type="ARBA" id="ARBA00010052"/>
    </source>
</evidence>
<dbReference type="GO" id="GO:0006309">
    <property type="term" value="P:apoptotic DNA fragmentation"/>
    <property type="evidence" value="ECO:0007669"/>
    <property type="project" value="TreeGrafter"/>
</dbReference>
<sequence length="399" mass="45644">MALKLVYGVFTLALLGISSVNADCTLKIPDNVENEKTPVIMVRKSLKTFEYDLFQPTGQETNFPERTELLLACTGDQNYFKNGEESVSLFCQNNEFDDGQGNGLDLFTCVKTPTAELRQTNERCSLGDLHVYDVVYRISENELVGPVYDICYNKYSQKPAYSRNIINGAAVNYRVPESETDLTVSLANDFTTRDVNNYFKLENQKQRFRGYTIDGKPLVDDKNFFAPGQLAPDTSMITPADKLSTYDYANIVPQYKTVYDGNVWRVENITRDLAVNRQAKFEVYTGGYKRLTGLHNGKEEDIFLSAKKYVHEIPKYIYKFVVDKENDAGIVFFTLNNPHVKNVKETEFCKNQCEEANVLDSNLKDWAQGYTFCCTWNNVKDYVRALPQDIIINNLLKFD</sequence>
<evidence type="ECO:0000313" key="7">
    <source>
        <dbReference type="Proteomes" id="UP000078200"/>
    </source>
</evidence>
<protein>
    <recommendedName>
        <fullName evidence="5">DNA/RNA non-specific endonuclease/pyrophosphatase/phosphodiesterase domain-containing protein</fullName>
    </recommendedName>
</protein>
<organism evidence="6 7">
    <name type="scientific">Glossina austeni</name>
    <name type="common">Savannah tsetse fly</name>
    <dbReference type="NCBI Taxonomy" id="7395"/>
    <lineage>
        <taxon>Eukaryota</taxon>
        <taxon>Metazoa</taxon>
        <taxon>Ecdysozoa</taxon>
        <taxon>Arthropoda</taxon>
        <taxon>Hexapoda</taxon>
        <taxon>Insecta</taxon>
        <taxon>Pterygota</taxon>
        <taxon>Neoptera</taxon>
        <taxon>Endopterygota</taxon>
        <taxon>Diptera</taxon>
        <taxon>Brachycera</taxon>
        <taxon>Muscomorpha</taxon>
        <taxon>Hippoboscoidea</taxon>
        <taxon>Glossinidae</taxon>
        <taxon>Glossina</taxon>
    </lineage>
</organism>
<feature type="signal peptide" evidence="4">
    <location>
        <begin position="1"/>
        <end position="22"/>
    </location>
</feature>
<dbReference type="Proteomes" id="UP000078200">
    <property type="component" value="Unassembled WGS sequence"/>
</dbReference>
<keyword evidence="2" id="KW-0540">Nuclease</keyword>
<dbReference type="GO" id="GO:0003676">
    <property type="term" value="F:nucleic acid binding"/>
    <property type="evidence" value="ECO:0007669"/>
    <property type="project" value="InterPro"/>
</dbReference>
<dbReference type="Gene3D" id="3.40.570.10">
    <property type="entry name" value="Extracellular Endonuclease, subunit A"/>
    <property type="match status" value="1"/>
</dbReference>
<evidence type="ECO:0000259" key="5">
    <source>
        <dbReference type="SMART" id="SM00892"/>
    </source>
</evidence>
<dbReference type="GO" id="GO:0000014">
    <property type="term" value="F:single-stranded DNA endodeoxyribonuclease activity"/>
    <property type="evidence" value="ECO:0007669"/>
    <property type="project" value="TreeGrafter"/>
</dbReference>
<dbReference type="VEuPathDB" id="VectorBase:GAUT032694"/>
<dbReference type="PANTHER" id="PTHR13966:SF17">
    <property type="entry name" value="ENDONUCLEASE-RELATED"/>
    <property type="match status" value="1"/>
</dbReference>
<proteinExistence type="inferred from homology"/>
<dbReference type="GO" id="GO:0005634">
    <property type="term" value="C:nucleus"/>
    <property type="evidence" value="ECO:0007669"/>
    <property type="project" value="TreeGrafter"/>
</dbReference>
<dbReference type="EnsemblMetazoa" id="GAUT032694-RA">
    <property type="protein sequence ID" value="GAUT032694-PA"/>
    <property type="gene ID" value="GAUT032694"/>
</dbReference>
<evidence type="ECO:0000256" key="3">
    <source>
        <dbReference type="ARBA" id="ARBA00022759"/>
    </source>
</evidence>
<name>A0A1A9VC91_GLOAU</name>
<evidence type="ECO:0000313" key="6">
    <source>
        <dbReference type="EnsemblMetazoa" id="GAUT032694-PA"/>
    </source>
</evidence>
<dbReference type="GO" id="GO:0004521">
    <property type="term" value="F:RNA endonuclease activity"/>
    <property type="evidence" value="ECO:0007669"/>
    <property type="project" value="TreeGrafter"/>
</dbReference>
<dbReference type="AlphaFoldDB" id="A0A1A9VC91"/>
<dbReference type="InterPro" id="IPR044929">
    <property type="entry name" value="DNA/RNA_non-sp_Endonuclease_sf"/>
</dbReference>
<dbReference type="STRING" id="7395.A0A1A9VC91"/>
<dbReference type="SMART" id="SM00892">
    <property type="entry name" value="Endonuclease_NS"/>
    <property type="match status" value="1"/>
</dbReference>
<keyword evidence="4" id="KW-0732">Signal</keyword>
<keyword evidence="3" id="KW-0255">Endonuclease</keyword>
<dbReference type="GO" id="GO:0046872">
    <property type="term" value="F:metal ion binding"/>
    <property type="evidence" value="ECO:0007669"/>
    <property type="project" value="InterPro"/>
</dbReference>
<dbReference type="Pfam" id="PF01223">
    <property type="entry name" value="Endonuclease_NS"/>
    <property type="match status" value="1"/>
</dbReference>
<accession>A0A1A9VC91</accession>
<dbReference type="InterPro" id="IPR044925">
    <property type="entry name" value="His-Me_finger_sf"/>
</dbReference>
<dbReference type="InterPro" id="IPR001604">
    <property type="entry name" value="Endo_G_ENPP1-like_dom"/>
</dbReference>
<comment type="similarity">
    <text evidence="1">Belongs to the DNA/RNA non-specific endonuclease family.</text>
</comment>
<dbReference type="SUPFAM" id="SSF54060">
    <property type="entry name" value="His-Me finger endonucleases"/>
    <property type="match status" value="1"/>
</dbReference>
<feature type="domain" description="DNA/RNA non-specific endonuclease/pyrophosphatase/phosphodiesterase" evidence="5">
    <location>
        <begin position="144"/>
        <end position="379"/>
    </location>
</feature>
<dbReference type="InterPro" id="IPR040255">
    <property type="entry name" value="Non-specific_endonuclease"/>
</dbReference>
<keyword evidence="3" id="KW-0378">Hydrolase</keyword>
<evidence type="ECO:0000256" key="4">
    <source>
        <dbReference type="SAM" id="SignalP"/>
    </source>
</evidence>
<dbReference type="GO" id="GO:0005743">
    <property type="term" value="C:mitochondrial inner membrane"/>
    <property type="evidence" value="ECO:0007669"/>
    <property type="project" value="TreeGrafter"/>
</dbReference>
<keyword evidence="7" id="KW-1185">Reference proteome</keyword>
<feature type="chain" id="PRO_5008399250" description="DNA/RNA non-specific endonuclease/pyrophosphatase/phosphodiesterase domain-containing protein" evidence="4">
    <location>
        <begin position="23"/>
        <end position="399"/>
    </location>
</feature>
<reference evidence="6" key="1">
    <citation type="submission" date="2020-05" db="UniProtKB">
        <authorList>
            <consortium name="EnsemblMetazoa"/>
        </authorList>
    </citation>
    <scope>IDENTIFICATION</scope>
    <source>
        <strain evidence="6">TTRI</strain>
    </source>
</reference>
<evidence type="ECO:0000256" key="2">
    <source>
        <dbReference type="ARBA" id="ARBA00022722"/>
    </source>
</evidence>
<dbReference type="PANTHER" id="PTHR13966">
    <property type="entry name" value="ENDONUCLEASE RELATED"/>
    <property type="match status" value="1"/>
</dbReference>